<dbReference type="Pfam" id="PF04116">
    <property type="entry name" value="FA_hydroxylase"/>
    <property type="match status" value="1"/>
</dbReference>
<sequence>MSQIWQQWQMLAAALPGKALGLAVWLLVVALMFGLLERRFAIRKQRFLRRDMAQDVGYYFLGGLLPPFLTMVATVALAWFASGLIPAGFYAWVASLPFTMRVVAMVVLGDLAFYWAHRWSHENAWLWRLHAVHHSPTELDWLVNTRAHPLDLVFARAVSAVPIIVLGIRQANDGLDAAVAVYLAFTTLWAFFIHTNLKWRLGWLEQIVVTPAFHHWHHANMPGTLNKNYAALFPWIDRLFGTYHLPAQQFPASYGADRELPDTLVAQLASPFRKELSRAATQRPSTRRISRP</sequence>
<keyword evidence="5" id="KW-0443">Lipid metabolism</keyword>
<keyword evidence="10" id="KW-1185">Reference proteome</keyword>
<comment type="caution">
    <text evidence="9">The sequence shown here is derived from an EMBL/GenBank/DDBJ whole genome shotgun (WGS) entry which is preliminary data.</text>
</comment>
<evidence type="ECO:0000256" key="4">
    <source>
        <dbReference type="ARBA" id="ARBA00023002"/>
    </source>
</evidence>
<evidence type="ECO:0000256" key="1">
    <source>
        <dbReference type="ARBA" id="ARBA00004127"/>
    </source>
</evidence>
<evidence type="ECO:0000313" key="9">
    <source>
        <dbReference type="EMBL" id="MDR7270601.1"/>
    </source>
</evidence>
<reference evidence="9 10" key="1">
    <citation type="submission" date="2023-07" db="EMBL/GenBank/DDBJ databases">
        <title>Sorghum-associated microbial communities from plants grown in Nebraska, USA.</title>
        <authorList>
            <person name="Schachtman D."/>
        </authorList>
    </citation>
    <scope>NUCLEOTIDE SEQUENCE [LARGE SCALE GENOMIC DNA]</scope>
    <source>
        <strain evidence="9 10">BE314</strain>
    </source>
</reference>
<keyword evidence="3 7" id="KW-1133">Transmembrane helix</keyword>
<evidence type="ECO:0000256" key="3">
    <source>
        <dbReference type="ARBA" id="ARBA00022989"/>
    </source>
</evidence>
<evidence type="ECO:0000259" key="8">
    <source>
        <dbReference type="Pfam" id="PF04116"/>
    </source>
</evidence>
<accession>A0ABU1YP13</accession>
<feature type="transmembrane region" description="Helical" evidence="7">
    <location>
        <begin position="153"/>
        <end position="171"/>
    </location>
</feature>
<organism evidence="9 10">
    <name type="scientific">Roseateles saccharophilus</name>
    <name type="common">Pseudomonas saccharophila</name>
    <dbReference type="NCBI Taxonomy" id="304"/>
    <lineage>
        <taxon>Bacteria</taxon>
        <taxon>Pseudomonadati</taxon>
        <taxon>Pseudomonadota</taxon>
        <taxon>Betaproteobacteria</taxon>
        <taxon>Burkholderiales</taxon>
        <taxon>Sphaerotilaceae</taxon>
        <taxon>Roseateles</taxon>
    </lineage>
</organism>
<dbReference type="EMBL" id="JAVDXU010000002">
    <property type="protein sequence ID" value="MDR7270601.1"/>
    <property type="molecule type" value="Genomic_DNA"/>
</dbReference>
<feature type="domain" description="Fatty acid hydroxylase" evidence="8">
    <location>
        <begin position="102"/>
        <end position="242"/>
    </location>
</feature>
<dbReference type="RefSeq" id="WP_310266664.1">
    <property type="nucleotide sequence ID" value="NZ_JAVDXU010000002.1"/>
</dbReference>
<dbReference type="InterPro" id="IPR051689">
    <property type="entry name" value="Sterol_desaturase/TMEM195"/>
</dbReference>
<comment type="subcellular location">
    <subcellularLocation>
        <location evidence="1">Endomembrane system</location>
        <topology evidence="1">Multi-pass membrane protein</topology>
    </subcellularLocation>
</comment>
<evidence type="ECO:0000256" key="5">
    <source>
        <dbReference type="ARBA" id="ARBA00023098"/>
    </source>
</evidence>
<keyword evidence="4" id="KW-0560">Oxidoreductase</keyword>
<dbReference type="InterPro" id="IPR006694">
    <property type="entry name" value="Fatty_acid_hydroxylase"/>
</dbReference>
<gene>
    <name evidence="9" type="ORF">J2X20_003259</name>
</gene>
<proteinExistence type="predicted"/>
<evidence type="ECO:0000256" key="7">
    <source>
        <dbReference type="SAM" id="Phobius"/>
    </source>
</evidence>
<feature type="transmembrane region" description="Helical" evidence="7">
    <location>
        <begin position="56"/>
        <end position="81"/>
    </location>
</feature>
<feature type="transmembrane region" description="Helical" evidence="7">
    <location>
        <begin position="87"/>
        <end position="116"/>
    </location>
</feature>
<evidence type="ECO:0000256" key="2">
    <source>
        <dbReference type="ARBA" id="ARBA00022692"/>
    </source>
</evidence>
<feature type="transmembrane region" description="Helical" evidence="7">
    <location>
        <begin position="20"/>
        <end position="36"/>
    </location>
</feature>
<dbReference type="Proteomes" id="UP001180453">
    <property type="component" value="Unassembled WGS sequence"/>
</dbReference>
<dbReference type="PANTHER" id="PTHR21624">
    <property type="entry name" value="STEROL DESATURASE-RELATED PROTEIN"/>
    <property type="match status" value="1"/>
</dbReference>
<feature type="transmembrane region" description="Helical" evidence="7">
    <location>
        <begin position="177"/>
        <end position="197"/>
    </location>
</feature>
<keyword evidence="6 7" id="KW-0472">Membrane</keyword>
<dbReference type="PANTHER" id="PTHR21624:SF1">
    <property type="entry name" value="ALKYLGLYCEROL MONOOXYGENASE"/>
    <property type="match status" value="1"/>
</dbReference>
<name>A0ABU1YP13_ROSSA</name>
<evidence type="ECO:0000313" key="10">
    <source>
        <dbReference type="Proteomes" id="UP001180453"/>
    </source>
</evidence>
<evidence type="ECO:0000256" key="6">
    <source>
        <dbReference type="ARBA" id="ARBA00023136"/>
    </source>
</evidence>
<keyword evidence="2 7" id="KW-0812">Transmembrane</keyword>
<protein>
    <submittedName>
        <fullName evidence="9">Sterol desaturase/sphingolipid hydroxylase (Fatty acid hydroxylase superfamily)</fullName>
    </submittedName>
</protein>